<dbReference type="AlphaFoldDB" id="A0A0Q9Z2P8"/>
<evidence type="ECO:0000313" key="2">
    <source>
        <dbReference type="EMBL" id="KRG22723.1"/>
    </source>
</evidence>
<evidence type="ECO:0000256" key="1">
    <source>
        <dbReference type="SAM" id="Phobius"/>
    </source>
</evidence>
<evidence type="ECO:0000313" key="4">
    <source>
        <dbReference type="Proteomes" id="UP000051497"/>
    </source>
</evidence>
<reference evidence="3" key="2">
    <citation type="journal article" date="2016" name="Genome Announc.">
        <title>Draft Genome Sequences of Two Novel Amoeba-Resistant Intranuclear Bacteria, 'Candidatus Berkiella cookevillensis' and 'Candidatus Berkiella aquae'.</title>
        <authorList>
            <person name="Mehari Y.T."/>
            <person name="Arivett B.A."/>
            <person name="Farone A.L."/>
            <person name="Gunderson J.H."/>
            <person name="Farone M.B."/>
        </authorList>
    </citation>
    <scope>NUCLEOTIDE SEQUENCE</scope>
    <source>
        <strain evidence="3">HT99</strain>
    </source>
</reference>
<comment type="caution">
    <text evidence="2">The sequence shown here is derived from an EMBL/GenBank/DDBJ whole genome shotgun (WGS) entry which is preliminary data.</text>
</comment>
<protein>
    <submittedName>
        <fullName evidence="2">Uncharacterized protein</fullName>
    </submittedName>
</protein>
<dbReference type="Proteomes" id="UP000051497">
    <property type="component" value="Unassembled WGS sequence"/>
</dbReference>
<dbReference type="EMBL" id="LKAJ02000001">
    <property type="protein sequence ID" value="MCS5711915.1"/>
    <property type="molecule type" value="Genomic_DNA"/>
</dbReference>
<gene>
    <name evidence="2" type="ORF">HT99x_00263</name>
    <name evidence="3" type="ORF">HT99x_010770</name>
</gene>
<evidence type="ECO:0000313" key="3">
    <source>
        <dbReference type="EMBL" id="MCS5711915.1"/>
    </source>
</evidence>
<keyword evidence="1" id="KW-0472">Membrane</keyword>
<keyword evidence="4" id="KW-1185">Reference proteome</keyword>
<feature type="transmembrane region" description="Helical" evidence="1">
    <location>
        <begin position="35"/>
        <end position="53"/>
    </location>
</feature>
<sequence length="62" mass="6836">MLHYAAIFLAIALAAFAVVFMLSIAAGGISYVLKIVFFIALAISILFFILDILKRMVKSKQK</sequence>
<name>A0A0Q9Z2P8_9GAMM</name>
<organism evidence="2">
    <name type="scientific">Candidatus Berkiella aquae</name>
    <dbReference type="NCBI Taxonomy" id="295108"/>
    <lineage>
        <taxon>Bacteria</taxon>
        <taxon>Pseudomonadati</taxon>
        <taxon>Pseudomonadota</taxon>
        <taxon>Gammaproteobacteria</taxon>
        <taxon>Candidatus Berkiellales</taxon>
        <taxon>Candidatus Berkiellaceae</taxon>
        <taxon>Candidatus Berkiella</taxon>
    </lineage>
</organism>
<keyword evidence="1" id="KW-0812">Transmembrane</keyword>
<dbReference type="RefSeq" id="WP_075064908.1">
    <property type="nucleotide sequence ID" value="NZ_LKAJ02000001.1"/>
</dbReference>
<proteinExistence type="predicted"/>
<dbReference type="EMBL" id="LKAJ01000001">
    <property type="protein sequence ID" value="KRG22723.1"/>
    <property type="molecule type" value="Genomic_DNA"/>
</dbReference>
<reference evidence="3" key="3">
    <citation type="submission" date="2021-06" db="EMBL/GenBank/DDBJ databases">
        <title>Genomic Description and Analysis of Intracellular Bacteria, Candidatus Berkiella cookevillensis and Candidatus Berkiella aquae.</title>
        <authorList>
            <person name="Kidane D.T."/>
            <person name="Mehari Y.T."/>
            <person name="Rice F.C."/>
            <person name="Arivett B.A."/>
            <person name="Farone A.L."/>
            <person name="Berk S.G."/>
            <person name="Farone M.B."/>
        </authorList>
    </citation>
    <scope>NUCLEOTIDE SEQUENCE</scope>
    <source>
        <strain evidence="3">HT99</strain>
    </source>
</reference>
<reference evidence="2" key="1">
    <citation type="submission" date="2015-09" db="EMBL/GenBank/DDBJ databases">
        <title>Draft Genome Sequences of Two Novel Amoeba-resistant Intranuclear Bacteria, Candidatus Berkiella cookevillensis and Candidatus Berkiella aquae.</title>
        <authorList>
            <person name="Mehari Y.T."/>
            <person name="Arivett B.A."/>
            <person name="Farone A.L."/>
            <person name="Gunderson J.H."/>
            <person name="Farone M.B."/>
        </authorList>
    </citation>
    <scope>NUCLEOTIDE SEQUENCE [LARGE SCALE GENOMIC DNA]</scope>
    <source>
        <strain evidence="2">HT99</strain>
    </source>
</reference>
<keyword evidence="1" id="KW-1133">Transmembrane helix</keyword>
<accession>A0A0Q9Z2P8</accession>
<dbReference type="STRING" id="295108.HT99x_00263"/>